<dbReference type="PANTHER" id="PTHR36607:SF23">
    <property type="entry name" value="AMINOTRANSFERASE-LIKE PLANT MOBILE DOMAIN-CONTAINING PROTEIN"/>
    <property type="match status" value="1"/>
</dbReference>
<proteinExistence type="predicted"/>
<feature type="region of interest" description="Disordered" evidence="1">
    <location>
        <begin position="400"/>
        <end position="419"/>
    </location>
</feature>
<reference evidence="2" key="2">
    <citation type="journal article" date="2024" name="Plant">
        <title>Genomic evolution and insights into agronomic trait innovations of Sesamum species.</title>
        <authorList>
            <person name="Miao H."/>
            <person name="Wang L."/>
            <person name="Qu L."/>
            <person name="Liu H."/>
            <person name="Sun Y."/>
            <person name="Le M."/>
            <person name="Wang Q."/>
            <person name="Wei S."/>
            <person name="Zheng Y."/>
            <person name="Lin W."/>
            <person name="Duan Y."/>
            <person name="Cao H."/>
            <person name="Xiong S."/>
            <person name="Wang X."/>
            <person name="Wei L."/>
            <person name="Li C."/>
            <person name="Ma Q."/>
            <person name="Ju M."/>
            <person name="Zhao R."/>
            <person name="Li G."/>
            <person name="Mu C."/>
            <person name="Tian Q."/>
            <person name="Mei H."/>
            <person name="Zhang T."/>
            <person name="Gao T."/>
            <person name="Zhang H."/>
        </authorList>
    </citation>
    <scope>NUCLEOTIDE SEQUENCE</scope>
    <source>
        <strain evidence="2">KEN1</strain>
    </source>
</reference>
<evidence type="ECO:0000256" key="1">
    <source>
        <dbReference type="SAM" id="MobiDB-lite"/>
    </source>
</evidence>
<dbReference type="PANTHER" id="PTHR36607">
    <property type="entry name" value="1,2-DIHYDROXY-3-KETO-5-METHYLTHIOPENTENE DIOXYGENASE 4"/>
    <property type="match status" value="1"/>
</dbReference>
<protein>
    <submittedName>
        <fullName evidence="2">Uncharacterized protein</fullName>
    </submittedName>
</protein>
<feature type="region of interest" description="Disordered" evidence="1">
    <location>
        <begin position="207"/>
        <end position="274"/>
    </location>
</feature>
<sequence>MTRFFGEGGAKYYDPQEACKRIHKAEFVSWACNMIVKNWPFKFVDNNNAEELEYNYFIAIRSSYLTLRQGEKFIIEPYSPHRFERQFGYFEDVHGTLKYDTRAASLEEGLRYWRLCVLLKSSSKAWLPGLPTNTKKFYSKAYKAWWAKVHGTFLDDNIACLINPKPTKITIKRKKYEDEQVDGENNPPHVLVPSIVVKSNSQAVAVEASKGKGPLHNLVDSDSSNKDRHWKRQKKELTPLKAVEASTSRSPSADFVAQSVDTSEESDTSDSWTMTPPPFGMGLKGKQLPQPPAVSVLEGESFLFSHHKEFLQKMWSDLLVKISNTPVDFLSSIEDDVSLILKSMKNFHKFDITPVEESLNTFFIKVRAYDEARSLSSQKLSRSLHEQHLKEAKARLQDVQAKASEGPLRSNLSGRAGAC</sequence>
<reference evidence="2" key="1">
    <citation type="submission" date="2020-06" db="EMBL/GenBank/DDBJ databases">
        <authorList>
            <person name="Li T."/>
            <person name="Hu X."/>
            <person name="Zhang T."/>
            <person name="Song X."/>
            <person name="Zhang H."/>
            <person name="Dai N."/>
            <person name="Sheng W."/>
            <person name="Hou X."/>
            <person name="Wei L."/>
        </authorList>
    </citation>
    <scope>NUCLEOTIDE SEQUENCE</scope>
    <source>
        <strain evidence="2">KEN1</strain>
        <tissue evidence="2">Leaf</tissue>
    </source>
</reference>
<accession>A0AAW2YAL2</accession>
<evidence type="ECO:0000313" key="2">
    <source>
        <dbReference type="EMBL" id="KAL0462710.1"/>
    </source>
</evidence>
<dbReference type="AlphaFoldDB" id="A0AAW2YAL2"/>
<comment type="caution">
    <text evidence="2">The sequence shown here is derived from an EMBL/GenBank/DDBJ whole genome shotgun (WGS) entry which is preliminary data.</text>
</comment>
<organism evidence="2">
    <name type="scientific">Sesamum latifolium</name>
    <dbReference type="NCBI Taxonomy" id="2727402"/>
    <lineage>
        <taxon>Eukaryota</taxon>
        <taxon>Viridiplantae</taxon>
        <taxon>Streptophyta</taxon>
        <taxon>Embryophyta</taxon>
        <taxon>Tracheophyta</taxon>
        <taxon>Spermatophyta</taxon>
        <taxon>Magnoliopsida</taxon>
        <taxon>eudicotyledons</taxon>
        <taxon>Gunneridae</taxon>
        <taxon>Pentapetalae</taxon>
        <taxon>asterids</taxon>
        <taxon>lamiids</taxon>
        <taxon>Lamiales</taxon>
        <taxon>Pedaliaceae</taxon>
        <taxon>Sesamum</taxon>
    </lineage>
</organism>
<dbReference type="EMBL" id="JACGWN010000001">
    <property type="protein sequence ID" value="KAL0462710.1"/>
    <property type="molecule type" value="Genomic_DNA"/>
</dbReference>
<gene>
    <name evidence="2" type="ORF">Slati_0158600</name>
</gene>
<name>A0AAW2YAL2_9LAMI</name>